<sequence length="106" mass="12124">MKTAWQIEFDFSQARAQAAQLEEIAQRLEDQGARRLQRAGEELPAYWSGRSAQLFQNKQEELRQSILQSAQSLREQAAQIRAIAQRLYEAEQAALEIARNRTYGGS</sequence>
<name>A0A9D1Y9T3_9FIRM</name>
<reference evidence="1" key="1">
    <citation type="journal article" date="2021" name="PeerJ">
        <title>Extensive microbial diversity within the chicken gut microbiome revealed by metagenomics and culture.</title>
        <authorList>
            <person name="Gilroy R."/>
            <person name="Ravi A."/>
            <person name="Getino M."/>
            <person name="Pursley I."/>
            <person name="Horton D.L."/>
            <person name="Alikhan N.F."/>
            <person name="Baker D."/>
            <person name="Gharbi K."/>
            <person name="Hall N."/>
            <person name="Watson M."/>
            <person name="Adriaenssens E.M."/>
            <person name="Foster-Nyarko E."/>
            <person name="Jarju S."/>
            <person name="Secka A."/>
            <person name="Antonio M."/>
            <person name="Oren A."/>
            <person name="Chaudhuri R.R."/>
            <person name="La Ragione R."/>
            <person name="Hildebrand F."/>
            <person name="Pallen M.J."/>
        </authorList>
    </citation>
    <scope>NUCLEOTIDE SEQUENCE</scope>
    <source>
        <strain evidence="1">ChiBcec16_6824</strain>
    </source>
</reference>
<evidence type="ECO:0000313" key="2">
    <source>
        <dbReference type="Proteomes" id="UP000823868"/>
    </source>
</evidence>
<gene>
    <name evidence="1" type="ORF">H9841_09325</name>
</gene>
<dbReference type="SUPFAM" id="SSF140453">
    <property type="entry name" value="EsxAB dimer-like"/>
    <property type="match status" value="1"/>
</dbReference>
<dbReference type="AlphaFoldDB" id="A0A9D1Y9T3"/>
<protein>
    <submittedName>
        <fullName evidence="1">WXG100 family type VII secretion target</fullName>
    </submittedName>
</protein>
<proteinExistence type="predicted"/>
<dbReference type="InterPro" id="IPR036689">
    <property type="entry name" value="ESAT-6-like_sf"/>
</dbReference>
<evidence type="ECO:0000313" key="1">
    <source>
        <dbReference type="EMBL" id="HIY22086.1"/>
    </source>
</evidence>
<dbReference type="InterPro" id="IPR010310">
    <property type="entry name" value="T7SS_ESAT-6-like"/>
</dbReference>
<dbReference type="Gene3D" id="1.10.287.1060">
    <property type="entry name" value="ESAT-6-like"/>
    <property type="match status" value="1"/>
</dbReference>
<dbReference type="EMBL" id="DXDX01000171">
    <property type="protein sequence ID" value="HIY22086.1"/>
    <property type="molecule type" value="Genomic_DNA"/>
</dbReference>
<dbReference type="Pfam" id="PF06013">
    <property type="entry name" value="WXG100"/>
    <property type="match status" value="1"/>
</dbReference>
<organism evidence="1 2">
    <name type="scientific">Candidatus Flavonifractor merdigallinarum</name>
    <dbReference type="NCBI Taxonomy" id="2838589"/>
    <lineage>
        <taxon>Bacteria</taxon>
        <taxon>Bacillati</taxon>
        <taxon>Bacillota</taxon>
        <taxon>Clostridia</taxon>
        <taxon>Eubacteriales</taxon>
        <taxon>Oscillospiraceae</taxon>
        <taxon>Flavonifractor</taxon>
    </lineage>
</organism>
<comment type="caution">
    <text evidence="1">The sequence shown here is derived from an EMBL/GenBank/DDBJ whole genome shotgun (WGS) entry which is preliminary data.</text>
</comment>
<dbReference type="Proteomes" id="UP000823868">
    <property type="component" value="Unassembled WGS sequence"/>
</dbReference>
<accession>A0A9D1Y9T3</accession>
<reference evidence="1" key="2">
    <citation type="submission" date="2021-04" db="EMBL/GenBank/DDBJ databases">
        <authorList>
            <person name="Gilroy R."/>
        </authorList>
    </citation>
    <scope>NUCLEOTIDE SEQUENCE</scope>
    <source>
        <strain evidence="1">ChiBcec16_6824</strain>
    </source>
</reference>